<sequence length="345" mass="36761">MSCPFPMMCAAMLVPFLPLRQLLNIARALLGRVSLLFLSPLPSQAAGQAAPKLGSIVTYPLKSCRALRHASIQLTSTGLRNDRVMMIVRGGSKGEPRFFSQRQSGALATVSCTPLPPHEQTKEGQTTYELSCPALPGRTLKVRYPPDKHRELPRSLCVLWDDELPLSDLGDAAAGFVTDAVAAWEPPSGSADGPAAWGDLRVVCMPPAGAGYDRAPNPVYFPGSGLLLSGAPPQAALSDGFPILIAGTASLADLNIGDTIFHVLKGCPRCKQSCTDQETGRVGKEPMETLRTFRAMSKRHPEDVFFGQNVAATRGSGVLRVGDVVEVLKREDGFIADKGSIDPGT</sequence>
<dbReference type="Pfam" id="PF03473">
    <property type="entry name" value="MOSC"/>
    <property type="match status" value="1"/>
</dbReference>
<feature type="domain" description="MOSC" evidence="2">
    <location>
        <begin position="144"/>
        <end position="328"/>
    </location>
</feature>
<dbReference type="InterPro" id="IPR005302">
    <property type="entry name" value="MoCF_Sase_C"/>
</dbReference>
<dbReference type="InterPro" id="IPR005303">
    <property type="entry name" value="MOCOS_middle"/>
</dbReference>
<dbReference type="Pfam" id="PF03476">
    <property type="entry name" value="MOSC_N"/>
    <property type="match status" value="1"/>
</dbReference>
<reference evidence="3 4" key="1">
    <citation type="journal article" date="2023" name="Commun. Biol.">
        <title>Genome analysis of Parmales, the sister group of diatoms, reveals the evolutionary specialization of diatoms from phago-mixotrophs to photoautotrophs.</title>
        <authorList>
            <person name="Ban H."/>
            <person name="Sato S."/>
            <person name="Yoshikawa S."/>
            <person name="Yamada K."/>
            <person name="Nakamura Y."/>
            <person name="Ichinomiya M."/>
            <person name="Sato N."/>
            <person name="Blanc-Mathieu R."/>
            <person name="Endo H."/>
            <person name="Kuwata A."/>
            <person name="Ogata H."/>
        </authorList>
    </citation>
    <scope>NUCLEOTIDE SEQUENCE [LARGE SCALE GENOMIC DNA]</scope>
</reference>
<keyword evidence="4" id="KW-1185">Reference proteome</keyword>
<dbReference type="SUPFAM" id="SSF141673">
    <property type="entry name" value="MOSC N-terminal domain-like"/>
    <property type="match status" value="1"/>
</dbReference>
<feature type="signal peptide" evidence="1">
    <location>
        <begin position="1"/>
        <end position="28"/>
    </location>
</feature>
<evidence type="ECO:0000259" key="2">
    <source>
        <dbReference type="PROSITE" id="PS51340"/>
    </source>
</evidence>
<proteinExistence type="predicted"/>
<evidence type="ECO:0000256" key="1">
    <source>
        <dbReference type="SAM" id="SignalP"/>
    </source>
</evidence>
<gene>
    <name evidence="3" type="ORF">TeGR_g12336</name>
</gene>
<evidence type="ECO:0000313" key="3">
    <source>
        <dbReference type="EMBL" id="GMI27023.1"/>
    </source>
</evidence>
<dbReference type="EMBL" id="BRYB01000289">
    <property type="protein sequence ID" value="GMI27023.1"/>
    <property type="molecule type" value="Genomic_DNA"/>
</dbReference>
<dbReference type="PROSITE" id="PS51340">
    <property type="entry name" value="MOSC"/>
    <property type="match status" value="1"/>
</dbReference>
<dbReference type="Proteomes" id="UP001165060">
    <property type="component" value="Unassembled WGS sequence"/>
</dbReference>
<evidence type="ECO:0000313" key="4">
    <source>
        <dbReference type="Proteomes" id="UP001165060"/>
    </source>
</evidence>
<feature type="chain" id="PRO_5047008604" description="MOSC domain-containing protein" evidence="1">
    <location>
        <begin position="29"/>
        <end position="345"/>
    </location>
</feature>
<protein>
    <recommendedName>
        <fullName evidence="2">MOSC domain-containing protein</fullName>
    </recommendedName>
</protein>
<name>A0ABQ6MJG6_9STRA</name>
<accession>A0ABQ6MJG6</accession>
<organism evidence="3 4">
    <name type="scientific">Tetraparma gracilis</name>
    <dbReference type="NCBI Taxonomy" id="2962635"/>
    <lineage>
        <taxon>Eukaryota</taxon>
        <taxon>Sar</taxon>
        <taxon>Stramenopiles</taxon>
        <taxon>Ochrophyta</taxon>
        <taxon>Bolidophyceae</taxon>
        <taxon>Parmales</taxon>
        <taxon>Triparmaceae</taxon>
        <taxon>Tetraparma</taxon>
    </lineage>
</organism>
<keyword evidence="1" id="KW-0732">Signal</keyword>
<comment type="caution">
    <text evidence="3">The sequence shown here is derived from an EMBL/GenBank/DDBJ whole genome shotgun (WGS) entry which is preliminary data.</text>
</comment>